<keyword evidence="1" id="KW-0732">Signal</keyword>
<organism evidence="2">
    <name type="scientific">Timema tahoe</name>
    <dbReference type="NCBI Taxonomy" id="61484"/>
    <lineage>
        <taxon>Eukaryota</taxon>
        <taxon>Metazoa</taxon>
        <taxon>Ecdysozoa</taxon>
        <taxon>Arthropoda</taxon>
        <taxon>Hexapoda</taxon>
        <taxon>Insecta</taxon>
        <taxon>Pterygota</taxon>
        <taxon>Neoptera</taxon>
        <taxon>Polyneoptera</taxon>
        <taxon>Phasmatodea</taxon>
        <taxon>Timematodea</taxon>
        <taxon>Timematoidea</taxon>
        <taxon>Timematidae</taxon>
        <taxon>Timema</taxon>
    </lineage>
</organism>
<evidence type="ECO:0000313" key="2">
    <source>
        <dbReference type="EMBL" id="CAD7460364.1"/>
    </source>
</evidence>
<dbReference type="EMBL" id="OE003641">
    <property type="protein sequence ID" value="CAD7460364.1"/>
    <property type="molecule type" value="Genomic_DNA"/>
</dbReference>
<dbReference type="AlphaFoldDB" id="A0A7R9IKZ0"/>
<name>A0A7R9IKZ0_9NEOP</name>
<evidence type="ECO:0000256" key="1">
    <source>
        <dbReference type="SAM" id="SignalP"/>
    </source>
</evidence>
<proteinExistence type="predicted"/>
<gene>
    <name evidence="2" type="ORF">TTEB3V08_LOCUS8296</name>
</gene>
<feature type="chain" id="PRO_5030656936" evidence="1">
    <location>
        <begin position="20"/>
        <end position="542"/>
    </location>
</feature>
<sequence length="542" mass="59624">MHLWILLTLIFFAISAVTLEELGLNDQVETLDCGTINCQTCTTRSPCCRSYCGRTSTGCSRQACNCQNVNCPSTNCNNQNCVQSNSCVLNCQQQNNCDTNCQQGADCNSECPQLSGCVSNCQQETVSNNNCPDLSSCVTNCQKQTNCNTNCQQGSVCNNNCPELTSCVNNCQQNTNCQAGCNGEACNQRLITNNCNGVDCFETSPIQSSCCQRECCSTTPDTNDQIPIIPDGKERFEQNIVIHNYNNNSNGQQPYIQPPVVFPNFTFPETKVHVNSPAVSVLNNPNITVIQNCGHTTIVNKGSPTTQLKNNCDDKFIDLTESSGEVDGSEEKVETERIEVRRCCRVRGRNHCVPVNYQPYVRCYQPGWRNICDESCSQQTPAAWPPVMPEYDGEYAVPPGSSQMYSSSLRSQQDAQGALSMAPIGAPQMYSPSLRSQNNVRGGLSMAPIGAPQIYSSSLRSQQYVRGGSAVVPLMPSEMFGGSMRIQQGPIYSEPDLPQCTPSWPYDRCTQPCRGPCVVAQMRYQRFGGCAQSQHWPFLQCY</sequence>
<feature type="signal peptide" evidence="1">
    <location>
        <begin position="1"/>
        <end position="19"/>
    </location>
</feature>
<reference evidence="2" key="1">
    <citation type="submission" date="2020-11" db="EMBL/GenBank/DDBJ databases">
        <authorList>
            <person name="Tran Van P."/>
        </authorList>
    </citation>
    <scope>NUCLEOTIDE SEQUENCE</scope>
</reference>
<protein>
    <submittedName>
        <fullName evidence="2">Uncharacterized protein</fullName>
    </submittedName>
</protein>
<accession>A0A7R9IKZ0</accession>